<dbReference type="RefSeq" id="XP_056556866.1">
    <property type="nucleotide sequence ID" value="XM_056698341.1"/>
</dbReference>
<comment type="caution">
    <text evidence="2">The sequence shown here is derived from an EMBL/GenBank/DDBJ whole genome shotgun (WGS) entry which is preliminary data.</text>
</comment>
<evidence type="ECO:0000256" key="1">
    <source>
        <dbReference type="SAM" id="SignalP"/>
    </source>
</evidence>
<dbReference type="PANTHER" id="PTHR37540:SF5">
    <property type="entry name" value="TRANSCRIPTION FACTOR DOMAIN-CONTAINING PROTEIN"/>
    <property type="match status" value="1"/>
</dbReference>
<accession>A0A9W9SG60</accession>
<evidence type="ECO:0000313" key="2">
    <source>
        <dbReference type="EMBL" id="KAJ5378003.1"/>
    </source>
</evidence>
<keyword evidence="1" id="KW-0732">Signal</keyword>
<evidence type="ECO:0000313" key="3">
    <source>
        <dbReference type="Proteomes" id="UP001147782"/>
    </source>
</evidence>
<dbReference type="Proteomes" id="UP001147782">
    <property type="component" value="Unassembled WGS sequence"/>
</dbReference>
<dbReference type="PANTHER" id="PTHR37540">
    <property type="entry name" value="TRANSCRIPTION FACTOR (ACR-2), PUTATIVE-RELATED-RELATED"/>
    <property type="match status" value="1"/>
</dbReference>
<dbReference type="EMBL" id="JAPZBS010000004">
    <property type="protein sequence ID" value="KAJ5378003.1"/>
    <property type="molecule type" value="Genomic_DNA"/>
</dbReference>
<proteinExistence type="predicted"/>
<gene>
    <name evidence="2" type="ORF">N7496_005412</name>
</gene>
<evidence type="ECO:0008006" key="4">
    <source>
        <dbReference type="Google" id="ProtNLM"/>
    </source>
</evidence>
<feature type="chain" id="PRO_5040794009" description="Transcription factor domain-containing protein" evidence="1">
    <location>
        <begin position="26"/>
        <end position="397"/>
    </location>
</feature>
<name>A0A9W9SG60_9EURO</name>
<reference evidence="2" key="2">
    <citation type="journal article" date="2023" name="IMA Fungus">
        <title>Comparative genomic study of the Penicillium genus elucidates a diverse pangenome and 15 lateral gene transfer events.</title>
        <authorList>
            <person name="Petersen C."/>
            <person name="Sorensen T."/>
            <person name="Nielsen M.R."/>
            <person name="Sondergaard T.E."/>
            <person name="Sorensen J.L."/>
            <person name="Fitzpatrick D.A."/>
            <person name="Frisvad J.C."/>
            <person name="Nielsen K.L."/>
        </authorList>
    </citation>
    <scope>NUCLEOTIDE SEQUENCE</scope>
    <source>
        <strain evidence="2">IBT 29864</strain>
    </source>
</reference>
<keyword evidence="3" id="KW-1185">Reference proteome</keyword>
<protein>
    <recommendedName>
        <fullName evidence="4">Transcription factor domain-containing protein</fullName>
    </recommendedName>
</protein>
<dbReference type="OrthoDB" id="3469225at2759"/>
<feature type="signal peptide" evidence="1">
    <location>
        <begin position="1"/>
        <end position="25"/>
    </location>
</feature>
<organism evidence="2 3">
    <name type="scientific">Penicillium cataractarum</name>
    <dbReference type="NCBI Taxonomy" id="2100454"/>
    <lineage>
        <taxon>Eukaryota</taxon>
        <taxon>Fungi</taxon>
        <taxon>Dikarya</taxon>
        <taxon>Ascomycota</taxon>
        <taxon>Pezizomycotina</taxon>
        <taxon>Eurotiomycetes</taxon>
        <taxon>Eurotiomycetidae</taxon>
        <taxon>Eurotiales</taxon>
        <taxon>Aspergillaceae</taxon>
        <taxon>Penicillium</taxon>
    </lineage>
</organism>
<dbReference type="GeneID" id="81437520"/>
<dbReference type="AlphaFoldDB" id="A0A9W9SG60"/>
<reference evidence="2" key="1">
    <citation type="submission" date="2022-11" db="EMBL/GenBank/DDBJ databases">
        <authorList>
            <person name="Petersen C."/>
        </authorList>
    </citation>
    <scope>NUCLEOTIDE SEQUENCE</scope>
    <source>
        <strain evidence="2">IBT 29864</strain>
    </source>
</reference>
<sequence>MSVWWWQQGLSQPVIQLALLSSAAGHQNAMNTLQNTPSRHLQQSVREHLRLQGNMINMLNGLLRDPAAAKSTVLIVGSLRAIEAIQGSAEAAVAHTKGLEVLIQLNGGLKAMDHMILSKIYHGDIMRAALTNTPPTLPLTATWRNEIRQEIEVFYSTKNFIALLDDRFKRTASQLCVLGTSFFAAPWYEGLEDSMKKFLHMAQRSIQYYEVACLRPSIIVPTDNDLFVLLEYHLISVRYPPDPSASVSTLLNEPLRITLFIYLNMCVWHFQVFPVMQPMVNALQQYLSSTAPIPILTQIKETAPDVLFWILFIGGMASRGHDGYSWFIVQLVELTLYLGIRDWGAAREILGGFFYTDQPGQSGGEELWEQMIHSEQLRPLSTSHAEYGLRSSKHQIQ</sequence>